<organism evidence="4 5">
    <name type="scientific">Parabacteroides segnis</name>
    <dbReference type="NCBI Taxonomy" id="2763058"/>
    <lineage>
        <taxon>Bacteria</taxon>
        <taxon>Pseudomonadati</taxon>
        <taxon>Bacteroidota</taxon>
        <taxon>Bacteroidia</taxon>
        <taxon>Bacteroidales</taxon>
        <taxon>Tannerellaceae</taxon>
        <taxon>Parabacteroides</taxon>
    </lineage>
</organism>
<dbReference type="InterPro" id="IPR006860">
    <property type="entry name" value="FecR"/>
</dbReference>
<feature type="domain" description="Protein FecR C-terminal" evidence="3">
    <location>
        <begin position="254"/>
        <end position="323"/>
    </location>
</feature>
<dbReference type="InterPro" id="IPR012373">
    <property type="entry name" value="Ferrdict_sens_TM"/>
</dbReference>
<protein>
    <submittedName>
        <fullName evidence="4">FecR family protein</fullName>
    </submittedName>
</protein>
<dbReference type="Pfam" id="PF04773">
    <property type="entry name" value="FecR"/>
    <property type="match status" value="1"/>
</dbReference>
<dbReference type="PIRSF" id="PIRSF018266">
    <property type="entry name" value="FecR"/>
    <property type="match status" value="1"/>
</dbReference>
<accession>A0ABR7DXT7</accession>
<dbReference type="Gene3D" id="3.55.50.30">
    <property type="match status" value="1"/>
</dbReference>
<dbReference type="PANTHER" id="PTHR30273">
    <property type="entry name" value="PERIPLASMIC SIGNAL SENSOR AND SIGMA FACTOR ACTIVATOR FECR-RELATED"/>
    <property type="match status" value="1"/>
</dbReference>
<keyword evidence="1" id="KW-1133">Transmembrane helix</keyword>
<dbReference type="EMBL" id="JACOOI010000004">
    <property type="protein sequence ID" value="MBC5642311.1"/>
    <property type="molecule type" value="Genomic_DNA"/>
</dbReference>
<reference evidence="4 5" key="1">
    <citation type="submission" date="2020-08" db="EMBL/GenBank/DDBJ databases">
        <title>Genome public.</title>
        <authorList>
            <person name="Liu C."/>
            <person name="Sun Q."/>
        </authorList>
    </citation>
    <scope>NUCLEOTIDE SEQUENCE [LARGE SCALE GENOMIC DNA]</scope>
    <source>
        <strain evidence="4 5">BX2</strain>
    </source>
</reference>
<gene>
    <name evidence="4" type="ORF">H8S77_05365</name>
</gene>
<keyword evidence="1" id="KW-0812">Transmembrane</keyword>
<feature type="domain" description="FecR protein" evidence="2">
    <location>
        <begin position="118"/>
        <end position="209"/>
    </location>
</feature>
<dbReference type="RefSeq" id="WP_186958581.1">
    <property type="nucleotide sequence ID" value="NZ_JACOOI010000004.1"/>
</dbReference>
<evidence type="ECO:0000313" key="5">
    <source>
        <dbReference type="Proteomes" id="UP000644010"/>
    </source>
</evidence>
<evidence type="ECO:0000313" key="4">
    <source>
        <dbReference type="EMBL" id="MBC5642311.1"/>
    </source>
</evidence>
<name>A0ABR7DXT7_9BACT</name>
<keyword evidence="5" id="KW-1185">Reference proteome</keyword>
<evidence type="ECO:0000259" key="3">
    <source>
        <dbReference type="Pfam" id="PF16344"/>
    </source>
</evidence>
<dbReference type="Pfam" id="PF16344">
    <property type="entry name" value="FecR_C"/>
    <property type="match status" value="1"/>
</dbReference>
<sequence>MSKVYQIIENFFKKDHPEEIRKSFARWFFSFSSEEKDEALCRIWDDIQIKGDRSVEQSFDEVERRLGFPQRRRIHFSFRKWGQVAAVILIPLLSVWFSWQYVQNHTVEEVAWVECFVPAGEIRTVILPDHSEVMVNSGSSLFYPAEFKGKNRNIYLSGEAKFSVSPDKKKPFIVKTQDMSVEALGTVFNISSYPDDKKTAASLVEGKIKVDINSGQESFILNPEEQIVYDRETGRSEHKHVRLDYVLAWEKGQMVFQSVSLYTVIKEIERNHGVTVYLNSKGLKDERLTVKFLHDETLEEVFYTLQQIIAGFKYKIEGDKVYIY</sequence>
<dbReference type="Proteomes" id="UP000644010">
    <property type="component" value="Unassembled WGS sequence"/>
</dbReference>
<dbReference type="Gene3D" id="2.60.120.1440">
    <property type="match status" value="1"/>
</dbReference>
<feature type="transmembrane region" description="Helical" evidence="1">
    <location>
        <begin position="81"/>
        <end position="99"/>
    </location>
</feature>
<evidence type="ECO:0000256" key="1">
    <source>
        <dbReference type="SAM" id="Phobius"/>
    </source>
</evidence>
<keyword evidence="1" id="KW-0472">Membrane</keyword>
<evidence type="ECO:0000259" key="2">
    <source>
        <dbReference type="Pfam" id="PF04773"/>
    </source>
</evidence>
<dbReference type="PANTHER" id="PTHR30273:SF2">
    <property type="entry name" value="PROTEIN FECR"/>
    <property type="match status" value="1"/>
</dbReference>
<comment type="caution">
    <text evidence="4">The sequence shown here is derived from an EMBL/GenBank/DDBJ whole genome shotgun (WGS) entry which is preliminary data.</text>
</comment>
<proteinExistence type="predicted"/>
<dbReference type="InterPro" id="IPR032508">
    <property type="entry name" value="FecR_C"/>
</dbReference>